<dbReference type="PRINTS" id="PR00111">
    <property type="entry name" value="ABHYDROLASE"/>
</dbReference>
<dbReference type="Pfam" id="PF00561">
    <property type="entry name" value="Abhydrolase_1"/>
    <property type="match status" value="1"/>
</dbReference>
<dbReference type="Proteomes" id="UP000182229">
    <property type="component" value="Unassembled WGS sequence"/>
</dbReference>
<dbReference type="STRING" id="83449.BON30_27585"/>
<reference evidence="2 3" key="2">
    <citation type="submission" date="2016-12" db="EMBL/GenBank/DDBJ databases">
        <title>Draft Genome Sequence of Cystobacter ferrugineus Strain Cbfe23.</title>
        <authorList>
            <person name="Akbar S."/>
            <person name="Dowd S.E."/>
            <person name="Stevens D.C."/>
        </authorList>
    </citation>
    <scope>NUCLEOTIDE SEQUENCE [LARGE SCALE GENOMIC DNA]</scope>
    <source>
        <strain evidence="2 3">Cbfe23</strain>
    </source>
</reference>
<dbReference type="EMBL" id="MPIN01000007">
    <property type="protein sequence ID" value="OJH37923.1"/>
    <property type="molecule type" value="Genomic_DNA"/>
</dbReference>
<dbReference type="InterPro" id="IPR050471">
    <property type="entry name" value="AB_hydrolase"/>
</dbReference>
<dbReference type="RefSeq" id="WP_071901390.1">
    <property type="nucleotide sequence ID" value="NZ_MPIN01000007.1"/>
</dbReference>
<name>A0A1L9B6S7_9BACT</name>
<dbReference type="AlphaFoldDB" id="A0A1L9B6S7"/>
<proteinExistence type="predicted"/>
<sequence length="285" mass="31303">MTTKDGQLTAPNLTIEAANGVRYAYRRFGRTDSAATPLVCFVHYRANLDNWDPALVDALAAEREVILMDNVGVAGSSGKTPDTVAEMAHGAIAFVDALKLARFDILGFSLGGFVAQEFALMRPHQVRRLVLAGTGPQGGEGMHMYVPEVLEIALREKIDAEAMLTIFFEKTESSRAKGREFIQRLRLRQANRDAPVTMDTANAHITAISTWGIPDASKLSRLAAIKQPTLVANGDNDIMVPTTNSYLMARHLPNAQLRIYPDAGHAFLFQYPQEFAADVNRFLGR</sequence>
<organism evidence="2 3">
    <name type="scientific">Cystobacter ferrugineus</name>
    <dbReference type="NCBI Taxonomy" id="83449"/>
    <lineage>
        <taxon>Bacteria</taxon>
        <taxon>Pseudomonadati</taxon>
        <taxon>Myxococcota</taxon>
        <taxon>Myxococcia</taxon>
        <taxon>Myxococcales</taxon>
        <taxon>Cystobacterineae</taxon>
        <taxon>Archangiaceae</taxon>
        <taxon>Cystobacter</taxon>
    </lineage>
</organism>
<protein>
    <submittedName>
        <fullName evidence="2">Alpha/beta hydrolase</fullName>
    </submittedName>
</protein>
<keyword evidence="3" id="KW-1185">Reference proteome</keyword>
<keyword evidence="2" id="KW-0378">Hydrolase</keyword>
<dbReference type="Gene3D" id="3.40.50.1820">
    <property type="entry name" value="alpha/beta hydrolase"/>
    <property type="match status" value="1"/>
</dbReference>
<evidence type="ECO:0000259" key="1">
    <source>
        <dbReference type="Pfam" id="PF00561"/>
    </source>
</evidence>
<feature type="domain" description="AB hydrolase-1" evidence="1">
    <location>
        <begin position="46"/>
        <end position="270"/>
    </location>
</feature>
<dbReference type="GO" id="GO:0016787">
    <property type="term" value="F:hydrolase activity"/>
    <property type="evidence" value="ECO:0007669"/>
    <property type="project" value="UniProtKB-KW"/>
</dbReference>
<dbReference type="SUPFAM" id="SSF53474">
    <property type="entry name" value="alpha/beta-Hydrolases"/>
    <property type="match status" value="1"/>
</dbReference>
<accession>A0A1L9B6S7</accession>
<comment type="caution">
    <text evidence="2">The sequence shown here is derived from an EMBL/GenBank/DDBJ whole genome shotgun (WGS) entry which is preliminary data.</text>
</comment>
<dbReference type="PANTHER" id="PTHR43433">
    <property type="entry name" value="HYDROLASE, ALPHA/BETA FOLD FAMILY PROTEIN"/>
    <property type="match status" value="1"/>
</dbReference>
<evidence type="ECO:0000313" key="3">
    <source>
        <dbReference type="Proteomes" id="UP000182229"/>
    </source>
</evidence>
<dbReference type="InterPro" id="IPR029058">
    <property type="entry name" value="AB_hydrolase_fold"/>
</dbReference>
<dbReference type="OrthoDB" id="5385630at2"/>
<dbReference type="PANTHER" id="PTHR43433:SF5">
    <property type="entry name" value="AB HYDROLASE-1 DOMAIN-CONTAINING PROTEIN"/>
    <property type="match status" value="1"/>
</dbReference>
<evidence type="ECO:0000313" key="2">
    <source>
        <dbReference type="EMBL" id="OJH37923.1"/>
    </source>
</evidence>
<reference evidence="3" key="1">
    <citation type="submission" date="2016-11" db="EMBL/GenBank/DDBJ databases">
        <authorList>
            <person name="Shukria A."/>
            <person name="Stevens D.C."/>
        </authorList>
    </citation>
    <scope>NUCLEOTIDE SEQUENCE [LARGE SCALE GENOMIC DNA]</scope>
    <source>
        <strain evidence="3">Cbfe23</strain>
    </source>
</reference>
<dbReference type="InterPro" id="IPR000073">
    <property type="entry name" value="AB_hydrolase_1"/>
</dbReference>
<gene>
    <name evidence="2" type="ORF">BON30_27585</name>
</gene>